<name>A0ABT0YW12_9BURK</name>
<proteinExistence type="predicted"/>
<accession>A0ABT0YW12</accession>
<feature type="signal peptide" evidence="1">
    <location>
        <begin position="1"/>
        <end position="17"/>
    </location>
</feature>
<reference evidence="2" key="1">
    <citation type="submission" date="2022-05" db="EMBL/GenBank/DDBJ databases">
        <title>Schlegelella sp. nov., isolated from mangrove soil.</title>
        <authorList>
            <person name="Liu Y."/>
            <person name="Ge X."/>
            <person name="Liu W."/>
        </authorList>
    </citation>
    <scope>NUCLEOTIDE SEQUENCE</scope>
    <source>
        <strain evidence="2">S2-27</strain>
    </source>
</reference>
<evidence type="ECO:0000313" key="2">
    <source>
        <dbReference type="EMBL" id="MCM5682927.1"/>
    </source>
</evidence>
<evidence type="ECO:0000313" key="3">
    <source>
        <dbReference type="Proteomes" id="UP001165541"/>
    </source>
</evidence>
<dbReference type="RefSeq" id="WP_251781470.1">
    <property type="nucleotide sequence ID" value="NZ_JAMKFE010000027.1"/>
</dbReference>
<keyword evidence="1" id="KW-0732">Signal</keyword>
<dbReference type="Proteomes" id="UP001165541">
    <property type="component" value="Unassembled WGS sequence"/>
</dbReference>
<keyword evidence="3" id="KW-1185">Reference proteome</keyword>
<evidence type="ECO:0008006" key="4">
    <source>
        <dbReference type="Google" id="ProtNLM"/>
    </source>
</evidence>
<protein>
    <recommendedName>
        <fullName evidence="4">Outer membrane lipoprotein</fullName>
    </recommendedName>
</protein>
<gene>
    <name evidence="2" type="ORF">M8A51_25675</name>
</gene>
<dbReference type="PROSITE" id="PS51257">
    <property type="entry name" value="PROKAR_LIPOPROTEIN"/>
    <property type="match status" value="1"/>
</dbReference>
<evidence type="ECO:0000256" key="1">
    <source>
        <dbReference type="SAM" id="SignalP"/>
    </source>
</evidence>
<dbReference type="EMBL" id="JAMKFE010000027">
    <property type="protein sequence ID" value="MCM5682927.1"/>
    <property type="molecule type" value="Genomic_DNA"/>
</dbReference>
<sequence>MKQLATLAAVVALSGCAARLTFIDRTDGAQYQGTTGSTMNNTGDAQAEIAGAKYQGQWIYSPSGGGFALGSAFGSATAYGGGGMVNAYGSSTSSTVFTSAHGRGLLTLRSDGDAFMRCVFDYNTMSSTGLGQCLRNDGREYDLTIGR</sequence>
<organism evidence="2 3">
    <name type="scientific">Caldimonas mangrovi</name>
    <dbReference type="NCBI Taxonomy" id="2944811"/>
    <lineage>
        <taxon>Bacteria</taxon>
        <taxon>Pseudomonadati</taxon>
        <taxon>Pseudomonadota</taxon>
        <taxon>Betaproteobacteria</taxon>
        <taxon>Burkholderiales</taxon>
        <taxon>Sphaerotilaceae</taxon>
        <taxon>Caldimonas</taxon>
    </lineage>
</organism>
<feature type="chain" id="PRO_5046702593" description="Outer membrane lipoprotein" evidence="1">
    <location>
        <begin position="18"/>
        <end position="147"/>
    </location>
</feature>
<comment type="caution">
    <text evidence="2">The sequence shown here is derived from an EMBL/GenBank/DDBJ whole genome shotgun (WGS) entry which is preliminary data.</text>
</comment>